<dbReference type="RefSeq" id="WP_385942893.1">
    <property type="nucleotide sequence ID" value="NZ_JBHSOZ010000010.1"/>
</dbReference>
<name>A0ABW0YUI6_9BACI</name>
<keyword evidence="1" id="KW-0175">Coiled coil</keyword>
<evidence type="ECO:0000256" key="1">
    <source>
        <dbReference type="SAM" id="Coils"/>
    </source>
</evidence>
<comment type="caution">
    <text evidence="3">The sequence shown here is derived from an EMBL/GenBank/DDBJ whole genome shotgun (WGS) entry which is preliminary data.</text>
</comment>
<dbReference type="InterPro" id="IPR009061">
    <property type="entry name" value="DNA-bd_dom_put_sf"/>
</dbReference>
<organism evidence="3 4">
    <name type="scientific">Thalassorhabdus alkalitolerans</name>
    <dbReference type="NCBI Taxonomy" id="2282697"/>
    <lineage>
        <taxon>Bacteria</taxon>
        <taxon>Bacillati</taxon>
        <taxon>Bacillota</taxon>
        <taxon>Bacilli</taxon>
        <taxon>Bacillales</taxon>
        <taxon>Bacillaceae</taxon>
        <taxon>Thalassorhabdus</taxon>
    </lineage>
</organism>
<dbReference type="InterPro" id="IPR041657">
    <property type="entry name" value="HTH_17"/>
</dbReference>
<evidence type="ECO:0000313" key="4">
    <source>
        <dbReference type="Proteomes" id="UP001596142"/>
    </source>
</evidence>
<protein>
    <submittedName>
        <fullName evidence="3">Helix-turn-helix domain-containing protein</fullName>
    </submittedName>
</protein>
<dbReference type="EMBL" id="JBHSOZ010000010">
    <property type="protein sequence ID" value="MFC5714268.1"/>
    <property type="molecule type" value="Genomic_DNA"/>
</dbReference>
<sequence length="159" mass="18467">MSERMLKTKEVAELLQIAPATVHKWVKKHDIKCSTNDRGHFLYGEEAISKFEALKKEWDDSRKNDTESHLSQVASASVLEKMDIMTKRIEQLEEIIETKADEVVSYQLLKHRQELEEVERKIGKIEERLIEIKMKEIEPQDENGPSKKEKGFLAGLFSV</sequence>
<reference evidence="4" key="1">
    <citation type="journal article" date="2019" name="Int. J. Syst. Evol. Microbiol.">
        <title>The Global Catalogue of Microorganisms (GCM) 10K type strain sequencing project: providing services to taxonomists for standard genome sequencing and annotation.</title>
        <authorList>
            <consortium name="The Broad Institute Genomics Platform"/>
            <consortium name="The Broad Institute Genome Sequencing Center for Infectious Disease"/>
            <person name="Wu L."/>
            <person name="Ma J."/>
        </authorList>
    </citation>
    <scope>NUCLEOTIDE SEQUENCE [LARGE SCALE GENOMIC DNA]</scope>
    <source>
        <strain evidence="4">CECT 7184</strain>
    </source>
</reference>
<dbReference type="SUPFAM" id="SSF46955">
    <property type="entry name" value="Putative DNA-binding domain"/>
    <property type="match status" value="1"/>
</dbReference>
<feature type="domain" description="Helix-turn-helix" evidence="2">
    <location>
        <begin position="5"/>
        <end position="48"/>
    </location>
</feature>
<dbReference type="Gene3D" id="1.10.1660.10">
    <property type="match status" value="1"/>
</dbReference>
<evidence type="ECO:0000259" key="2">
    <source>
        <dbReference type="Pfam" id="PF12728"/>
    </source>
</evidence>
<evidence type="ECO:0000313" key="3">
    <source>
        <dbReference type="EMBL" id="MFC5714268.1"/>
    </source>
</evidence>
<proteinExistence type="predicted"/>
<keyword evidence="4" id="KW-1185">Reference proteome</keyword>
<gene>
    <name evidence="3" type="ORF">ACFPU1_16070</name>
</gene>
<accession>A0ABW0YUI6</accession>
<dbReference type="Pfam" id="PF12728">
    <property type="entry name" value="HTH_17"/>
    <property type="match status" value="1"/>
</dbReference>
<feature type="coiled-coil region" evidence="1">
    <location>
        <begin position="82"/>
        <end position="135"/>
    </location>
</feature>
<dbReference type="Proteomes" id="UP001596142">
    <property type="component" value="Unassembled WGS sequence"/>
</dbReference>